<comment type="subcellular location">
    <subcellularLocation>
        <location evidence="1">Membrane</location>
        <topology evidence="1">Multi-pass membrane protein</topology>
    </subcellularLocation>
</comment>
<dbReference type="AlphaFoldDB" id="A0AA39L8P6"/>
<dbReference type="PANTHER" id="PTHR31465">
    <property type="entry name" value="PROTEIN RTA1-RELATED"/>
    <property type="match status" value="1"/>
</dbReference>
<feature type="transmembrane region" description="Helical" evidence="5">
    <location>
        <begin position="277"/>
        <end position="295"/>
    </location>
</feature>
<dbReference type="GO" id="GO:0005886">
    <property type="term" value="C:plasma membrane"/>
    <property type="evidence" value="ECO:0007669"/>
    <property type="project" value="TreeGrafter"/>
</dbReference>
<name>A0AA39L8P6_SARSR</name>
<feature type="transmembrane region" description="Helical" evidence="5">
    <location>
        <begin position="70"/>
        <end position="88"/>
    </location>
</feature>
<feature type="transmembrane region" description="Helical" evidence="5">
    <location>
        <begin position="35"/>
        <end position="58"/>
    </location>
</feature>
<evidence type="ECO:0000313" key="6">
    <source>
        <dbReference type="EMBL" id="KAK0387964.1"/>
    </source>
</evidence>
<gene>
    <name evidence="6" type="ORF">NLU13_4208</name>
</gene>
<dbReference type="Proteomes" id="UP001175261">
    <property type="component" value="Unassembled WGS sequence"/>
</dbReference>
<proteinExistence type="predicted"/>
<sequence length="324" mass="35249">MSTTGEFDPDFTPSYSTCDQVSPRCPVELTLYGDYFNLGACIFFTVSFLVLLTAQGWLARKSRAWSFASYLAVGTSFELLGYVCRIVLHSNPWSYAPFVIQLLFLILGPTLVAAAISVTAKHLVIYFGPGGSLIRPRWYPWVFVGSDFASIFIQAVGASIAGIATAGEEPDEALQDASSALLVAGVSFQLANMAFCAALMVVYWIRLRRRTKADAGAGAANAIPSEGLFSRLRNDKVFLFIVSLSVAYIAIVIRCIYRVPEMASGWASDLMQSEATFLIFDGTMILVAVLLLTVFHPCNFFAPMGAQARGEVPHADNTVPLDSR</sequence>
<feature type="transmembrane region" description="Helical" evidence="5">
    <location>
        <begin position="181"/>
        <end position="205"/>
    </location>
</feature>
<feature type="transmembrane region" description="Helical" evidence="5">
    <location>
        <begin position="94"/>
        <end position="118"/>
    </location>
</feature>
<dbReference type="PANTHER" id="PTHR31465:SF8">
    <property type="entry name" value="DOMAIN PROTEIN, PUTATIVE (AFU_ORTHOLOGUE AFUA_6G14140)-RELATED"/>
    <property type="match status" value="1"/>
</dbReference>
<dbReference type="EMBL" id="JAPDFR010000003">
    <property type="protein sequence ID" value="KAK0387964.1"/>
    <property type="molecule type" value="Genomic_DNA"/>
</dbReference>
<dbReference type="GO" id="GO:0000324">
    <property type="term" value="C:fungal-type vacuole"/>
    <property type="evidence" value="ECO:0007669"/>
    <property type="project" value="TreeGrafter"/>
</dbReference>
<protein>
    <submittedName>
        <fullName evidence="6">Uncharacterized protein</fullName>
    </submittedName>
</protein>
<accession>A0AA39L8P6</accession>
<feature type="transmembrane region" description="Helical" evidence="5">
    <location>
        <begin position="237"/>
        <end position="257"/>
    </location>
</feature>
<evidence type="ECO:0000256" key="4">
    <source>
        <dbReference type="ARBA" id="ARBA00023136"/>
    </source>
</evidence>
<evidence type="ECO:0000256" key="2">
    <source>
        <dbReference type="ARBA" id="ARBA00022692"/>
    </source>
</evidence>
<organism evidence="6 7">
    <name type="scientific">Sarocladium strictum</name>
    <name type="common">Black bundle disease fungus</name>
    <name type="synonym">Acremonium strictum</name>
    <dbReference type="NCBI Taxonomy" id="5046"/>
    <lineage>
        <taxon>Eukaryota</taxon>
        <taxon>Fungi</taxon>
        <taxon>Dikarya</taxon>
        <taxon>Ascomycota</taxon>
        <taxon>Pezizomycotina</taxon>
        <taxon>Sordariomycetes</taxon>
        <taxon>Hypocreomycetidae</taxon>
        <taxon>Hypocreales</taxon>
        <taxon>Sarocladiaceae</taxon>
        <taxon>Sarocladium</taxon>
    </lineage>
</organism>
<comment type="caution">
    <text evidence="6">The sequence shown here is derived from an EMBL/GenBank/DDBJ whole genome shotgun (WGS) entry which is preliminary data.</text>
</comment>
<keyword evidence="7" id="KW-1185">Reference proteome</keyword>
<feature type="transmembrane region" description="Helical" evidence="5">
    <location>
        <begin position="138"/>
        <end position="161"/>
    </location>
</feature>
<keyword evidence="2 5" id="KW-0812">Transmembrane</keyword>
<evidence type="ECO:0000256" key="3">
    <source>
        <dbReference type="ARBA" id="ARBA00022989"/>
    </source>
</evidence>
<evidence type="ECO:0000256" key="1">
    <source>
        <dbReference type="ARBA" id="ARBA00004141"/>
    </source>
</evidence>
<dbReference type="InterPro" id="IPR007568">
    <property type="entry name" value="RTA1"/>
</dbReference>
<evidence type="ECO:0000256" key="5">
    <source>
        <dbReference type="SAM" id="Phobius"/>
    </source>
</evidence>
<reference evidence="6" key="1">
    <citation type="submission" date="2022-10" db="EMBL/GenBank/DDBJ databases">
        <title>Determination and structural analysis of whole genome sequence of Sarocladium strictum F4-1.</title>
        <authorList>
            <person name="Hu L."/>
            <person name="Jiang Y."/>
        </authorList>
    </citation>
    <scope>NUCLEOTIDE SEQUENCE</scope>
    <source>
        <strain evidence="6">F4-1</strain>
    </source>
</reference>
<evidence type="ECO:0000313" key="7">
    <source>
        <dbReference type="Proteomes" id="UP001175261"/>
    </source>
</evidence>
<keyword evidence="4 5" id="KW-0472">Membrane</keyword>
<dbReference type="Pfam" id="PF04479">
    <property type="entry name" value="RTA1"/>
    <property type="match status" value="1"/>
</dbReference>
<keyword evidence="3 5" id="KW-1133">Transmembrane helix</keyword>